<keyword evidence="1" id="KW-0472">Membrane</keyword>
<dbReference type="RefSeq" id="WP_245845679.1">
    <property type="nucleotide sequence ID" value="NZ_CP022743.1"/>
</dbReference>
<keyword evidence="1" id="KW-0812">Transmembrane</keyword>
<evidence type="ECO:0000256" key="1">
    <source>
        <dbReference type="SAM" id="Phobius"/>
    </source>
</evidence>
<feature type="transmembrane region" description="Helical" evidence="1">
    <location>
        <begin position="49"/>
        <end position="70"/>
    </location>
</feature>
<dbReference type="Proteomes" id="UP000215002">
    <property type="component" value="Chromosome"/>
</dbReference>
<evidence type="ECO:0000313" key="2">
    <source>
        <dbReference type="EMBL" id="ASU36467.1"/>
    </source>
</evidence>
<reference evidence="2 3" key="1">
    <citation type="submission" date="2017-08" db="EMBL/GenBank/DDBJ databases">
        <title>Complete genome sequence of Mucilaginibacter sp. strain BJC16-A31.</title>
        <authorList>
            <consortium name="Henan University of Science and Technology"/>
            <person name="You X."/>
        </authorList>
    </citation>
    <scope>NUCLEOTIDE SEQUENCE [LARGE SCALE GENOMIC DNA]</scope>
    <source>
        <strain evidence="2 3">BJC16-A31</strain>
    </source>
</reference>
<keyword evidence="3" id="KW-1185">Reference proteome</keyword>
<name>A0A223P2Y3_9SPHI</name>
<feature type="transmembrane region" description="Helical" evidence="1">
    <location>
        <begin position="18"/>
        <end position="37"/>
    </location>
</feature>
<protein>
    <recommendedName>
        <fullName evidence="4">VanZ-like domain-containing protein</fullName>
    </recommendedName>
</protein>
<proteinExistence type="predicted"/>
<dbReference type="KEGG" id="muc:MuYL_4582"/>
<evidence type="ECO:0000313" key="3">
    <source>
        <dbReference type="Proteomes" id="UP000215002"/>
    </source>
</evidence>
<accession>A0A223P2Y3</accession>
<gene>
    <name evidence="2" type="ORF">MuYL_4582</name>
</gene>
<feature type="transmembrane region" description="Helical" evidence="1">
    <location>
        <begin position="82"/>
        <end position="103"/>
    </location>
</feature>
<keyword evidence="1" id="KW-1133">Transmembrane helix</keyword>
<evidence type="ECO:0008006" key="4">
    <source>
        <dbReference type="Google" id="ProtNLM"/>
    </source>
</evidence>
<sequence length="108" mass="12135">MKLGKVSDSPLFFSGFDKLVHCGFFFVMTVFTSAGYITQQSPRTLSFKALFLITVIITAYGGLIEILQAYVFTWRSGDWNDLFADMIGVLMAAFSIFITVKAFGYEKK</sequence>
<dbReference type="NCBIfam" id="NF037970">
    <property type="entry name" value="vanZ_1"/>
    <property type="match status" value="1"/>
</dbReference>
<dbReference type="AlphaFoldDB" id="A0A223P2Y3"/>
<dbReference type="EMBL" id="CP022743">
    <property type="protein sequence ID" value="ASU36467.1"/>
    <property type="molecule type" value="Genomic_DNA"/>
</dbReference>
<organism evidence="2 3">
    <name type="scientific">Mucilaginibacter xinganensis</name>
    <dbReference type="NCBI Taxonomy" id="1234841"/>
    <lineage>
        <taxon>Bacteria</taxon>
        <taxon>Pseudomonadati</taxon>
        <taxon>Bacteroidota</taxon>
        <taxon>Sphingobacteriia</taxon>
        <taxon>Sphingobacteriales</taxon>
        <taxon>Sphingobacteriaceae</taxon>
        <taxon>Mucilaginibacter</taxon>
    </lineage>
</organism>